<protein>
    <recommendedName>
        <fullName evidence="11 12">Replicative DNA helicase</fullName>
        <ecNumber evidence="11 12">5.6.2.3</ecNumber>
    </recommendedName>
</protein>
<evidence type="ECO:0000256" key="5">
    <source>
        <dbReference type="ARBA" id="ARBA00022801"/>
    </source>
</evidence>
<keyword evidence="6 12" id="KW-0347">Helicase</keyword>
<keyword evidence="4 12" id="KW-0547">Nucleotide-binding</keyword>
<dbReference type="AlphaFoldDB" id="A0AAU7V8N8"/>
<gene>
    <name evidence="14" type="primary">dnaB</name>
    <name evidence="14" type="ORF">SAC06_00155</name>
</gene>
<dbReference type="PROSITE" id="PS51199">
    <property type="entry name" value="SF4_HELICASE"/>
    <property type="match status" value="1"/>
</dbReference>
<dbReference type="InterPro" id="IPR016136">
    <property type="entry name" value="DNA_helicase_N/primase_C"/>
</dbReference>
<dbReference type="Gene3D" id="1.10.860.10">
    <property type="entry name" value="DNAb Helicase, Chain A"/>
    <property type="match status" value="1"/>
</dbReference>
<evidence type="ECO:0000313" key="14">
    <source>
        <dbReference type="EMBL" id="XBW08011.1"/>
    </source>
</evidence>
<keyword evidence="5 12" id="KW-0378">Hydrolase</keyword>
<evidence type="ECO:0000256" key="7">
    <source>
        <dbReference type="ARBA" id="ARBA00022840"/>
    </source>
</evidence>
<dbReference type="GO" id="GO:0003677">
    <property type="term" value="F:DNA binding"/>
    <property type="evidence" value="ECO:0007669"/>
    <property type="project" value="UniProtKB-UniRule"/>
</dbReference>
<evidence type="ECO:0000256" key="1">
    <source>
        <dbReference type="ARBA" id="ARBA00008428"/>
    </source>
</evidence>
<keyword evidence="7 12" id="KW-0067">ATP-binding</keyword>
<dbReference type="InterPro" id="IPR007694">
    <property type="entry name" value="DNA_helicase_DnaB-like_C"/>
</dbReference>
<evidence type="ECO:0000256" key="10">
    <source>
        <dbReference type="ARBA" id="ARBA00048954"/>
    </source>
</evidence>
<dbReference type="InterPro" id="IPR007692">
    <property type="entry name" value="DNA_helicase_DnaB"/>
</dbReference>
<evidence type="ECO:0000256" key="2">
    <source>
        <dbReference type="ARBA" id="ARBA00022515"/>
    </source>
</evidence>
<dbReference type="GO" id="GO:0043139">
    <property type="term" value="F:5'-3' DNA helicase activity"/>
    <property type="evidence" value="ECO:0007669"/>
    <property type="project" value="UniProtKB-EC"/>
</dbReference>
<feature type="domain" description="SF4 helicase" evidence="13">
    <location>
        <begin position="182"/>
        <end position="446"/>
    </location>
</feature>
<dbReference type="Pfam" id="PF03796">
    <property type="entry name" value="DnaB_C"/>
    <property type="match status" value="1"/>
</dbReference>
<dbReference type="InterPro" id="IPR007693">
    <property type="entry name" value="DNA_helicase_DnaB-like_N"/>
</dbReference>
<sequence length="453" mass="49832">MDPLSDGFDRVPPHDVEAEQAVLGSMMLSKDAIMEVAEILTSADYYQPAHETIHDTIVELSSQGAPTDVITVAGELKRAGHLQRIGGAPYLHTLVSLVPTAANAAYYARHVRENAILRRLVSAGTRIVQLGYAQDGGDVDDIVDAAQAEVFAIAEKRQREDYIRFADMSEAILEELEDIASRDGKLSGVPTGFEDLDRLTQGLHGGQMIIIAARPAMGKSTLALDFCRSASLHKGITSAIFSLEMSRSEIAMRLLSAETGVFLSKMRSGQMTPEDWTRVSKRLSDVASAPLYIDDSPNLTMMEIRSKCRRLKQQQNLGLVVVDYLQLMTSGKKVESRQQEVSEFSRQLKLLAKELDIPVVAVAQLNRGPEARTDKKPMIADLRESGSLEQDADVIMLLHRPDYYNEDERVGEADIIVAKHRNGETRTIPVAFQGQLARFANMARSPGPGADPF</sequence>
<reference evidence="14" key="1">
    <citation type="submission" date="2023-11" db="EMBL/GenBank/DDBJ databases">
        <title>Scrofimicrobium hongkongense sp. nov., isolated from a patient with peritonitis.</title>
        <authorList>
            <person name="Lao H.Y."/>
            <person name="Wong A.Y.P."/>
            <person name="Ng T.L."/>
            <person name="Wong R.Y.L."/>
            <person name="Yau M.C.Y."/>
            <person name="Lam J.Y.W."/>
            <person name="Siu G.K.H."/>
        </authorList>
    </citation>
    <scope>NUCLEOTIDE SEQUENCE</scope>
    <source>
        <strain evidence="14">R131</strain>
    </source>
</reference>
<dbReference type="GO" id="GO:0005524">
    <property type="term" value="F:ATP binding"/>
    <property type="evidence" value="ECO:0007669"/>
    <property type="project" value="UniProtKB-UniRule"/>
</dbReference>
<dbReference type="NCBIfam" id="TIGR00665">
    <property type="entry name" value="DnaB"/>
    <property type="match status" value="1"/>
</dbReference>
<evidence type="ECO:0000256" key="3">
    <source>
        <dbReference type="ARBA" id="ARBA00022705"/>
    </source>
</evidence>
<keyword evidence="3 12" id="KW-0235">DNA replication</keyword>
<keyword evidence="2 12" id="KW-0639">Primosome</keyword>
<evidence type="ECO:0000256" key="11">
    <source>
        <dbReference type="NCBIfam" id="TIGR00665"/>
    </source>
</evidence>
<name>A0AAU7V8N8_9ACTO</name>
<dbReference type="KEGG" id="sapp:SAC06_00155"/>
<evidence type="ECO:0000256" key="9">
    <source>
        <dbReference type="ARBA" id="ARBA00023235"/>
    </source>
</evidence>
<dbReference type="EC" id="5.6.2.3" evidence="11 12"/>
<keyword evidence="8 12" id="KW-0238">DNA-binding</keyword>
<evidence type="ECO:0000259" key="13">
    <source>
        <dbReference type="PROSITE" id="PS51199"/>
    </source>
</evidence>
<proteinExistence type="inferred from homology"/>
<accession>A0AAU7V8N8</accession>
<dbReference type="FunFam" id="3.40.50.300:FF:000351">
    <property type="entry name" value="Replicative DNA helicase"/>
    <property type="match status" value="1"/>
</dbReference>
<dbReference type="InterPro" id="IPR036185">
    <property type="entry name" value="DNA_heli_DnaB-like_N_sf"/>
</dbReference>
<dbReference type="SUPFAM" id="SSF48024">
    <property type="entry name" value="N-terminal domain of DnaB helicase"/>
    <property type="match status" value="1"/>
</dbReference>
<dbReference type="RefSeq" id="WP_350258211.1">
    <property type="nucleotide sequence ID" value="NZ_CP138335.1"/>
</dbReference>
<dbReference type="FunFam" id="1.10.860.10:FF:000001">
    <property type="entry name" value="Replicative DNA helicase"/>
    <property type="match status" value="1"/>
</dbReference>
<organism evidence="14">
    <name type="scientific">Scrofimicrobium appendicitidis</name>
    <dbReference type="NCBI Taxonomy" id="3079930"/>
    <lineage>
        <taxon>Bacteria</taxon>
        <taxon>Bacillati</taxon>
        <taxon>Actinomycetota</taxon>
        <taxon>Actinomycetes</taxon>
        <taxon>Actinomycetales</taxon>
        <taxon>Actinomycetaceae</taxon>
        <taxon>Scrofimicrobium</taxon>
    </lineage>
</organism>
<evidence type="ECO:0000256" key="6">
    <source>
        <dbReference type="ARBA" id="ARBA00022806"/>
    </source>
</evidence>
<dbReference type="GO" id="GO:0005829">
    <property type="term" value="C:cytosol"/>
    <property type="evidence" value="ECO:0007669"/>
    <property type="project" value="TreeGrafter"/>
</dbReference>
<dbReference type="SUPFAM" id="SSF52540">
    <property type="entry name" value="P-loop containing nucleoside triphosphate hydrolases"/>
    <property type="match status" value="1"/>
</dbReference>
<dbReference type="CDD" id="cd00984">
    <property type="entry name" value="DnaB_C"/>
    <property type="match status" value="1"/>
</dbReference>
<keyword evidence="9" id="KW-0413">Isomerase</keyword>
<comment type="catalytic activity">
    <reaction evidence="10 12">
        <text>ATP + H2O = ADP + phosphate + H(+)</text>
        <dbReference type="Rhea" id="RHEA:13065"/>
        <dbReference type="ChEBI" id="CHEBI:15377"/>
        <dbReference type="ChEBI" id="CHEBI:15378"/>
        <dbReference type="ChEBI" id="CHEBI:30616"/>
        <dbReference type="ChEBI" id="CHEBI:43474"/>
        <dbReference type="ChEBI" id="CHEBI:456216"/>
        <dbReference type="EC" id="5.6.2.3"/>
    </reaction>
</comment>
<dbReference type="InterPro" id="IPR027417">
    <property type="entry name" value="P-loop_NTPase"/>
</dbReference>
<dbReference type="Gene3D" id="3.40.50.300">
    <property type="entry name" value="P-loop containing nucleotide triphosphate hydrolases"/>
    <property type="match status" value="1"/>
</dbReference>
<evidence type="ECO:0000256" key="8">
    <source>
        <dbReference type="ARBA" id="ARBA00023125"/>
    </source>
</evidence>
<dbReference type="GO" id="GO:1990077">
    <property type="term" value="C:primosome complex"/>
    <property type="evidence" value="ECO:0007669"/>
    <property type="project" value="UniProtKB-UniRule"/>
</dbReference>
<comment type="similarity">
    <text evidence="1 12">Belongs to the helicase family. DnaB subfamily.</text>
</comment>
<dbReference type="GO" id="GO:0006269">
    <property type="term" value="P:DNA replication, synthesis of primer"/>
    <property type="evidence" value="ECO:0007669"/>
    <property type="project" value="UniProtKB-UniRule"/>
</dbReference>
<evidence type="ECO:0000256" key="4">
    <source>
        <dbReference type="ARBA" id="ARBA00022741"/>
    </source>
</evidence>
<dbReference type="Pfam" id="PF00772">
    <property type="entry name" value="DnaB"/>
    <property type="match status" value="1"/>
</dbReference>
<evidence type="ECO:0000256" key="12">
    <source>
        <dbReference type="RuleBase" id="RU362085"/>
    </source>
</evidence>
<dbReference type="GO" id="GO:0016787">
    <property type="term" value="F:hydrolase activity"/>
    <property type="evidence" value="ECO:0007669"/>
    <property type="project" value="UniProtKB-KW"/>
</dbReference>
<comment type="function">
    <text evidence="12">The main replicative DNA helicase, it participates in initiation and elongation during chromosome replication. Travels ahead of the DNA replisome, separating dsDNA into templates for DNA synthesis. A processive ATP-dependent 5'-3' DNA helicase it has DNA-dependent ATPase activity.</text>
</comment>
<dbReference type="EMBL" id="CP138335">
    <property type="protein sequence ID" value="XBW08011.1"/>
    <property type="molecule type" value="Genomic_DNA"/>
</dbReference>
<dbReference type="PANTHER" id="PTHR30153:SF2">
    <property type="entry name" value="REPLICATIVE DNA HELICASE"/>
    <property type="match status" value="1"/>
</dbReference>
<dbReference type="PANTHER" id="PTHR30153">
    <property type="entry name" value="REPLICATIVE DNA HELICASE DNAB"/>
    <property type="match status" value="1"/>
</dbReference>